<keyword evidence="2" id="KW-1185">Reference proteome</keyword>
<name>A0ABR2RU01_9ROSI</name>
<evidence type="ECO:0000313" key="1">
    <source>
        <dbReference type="EMBL" id="KAK9016349.1"/>
    </source>
</evidence>
<reference evidence="1 2" key="1">
    <citation type="journal article" date="2024" name="G3 (Bethesda)">
        <title>Genome assembly of Hibiscus sabdariffa L. provides insights into metabolisms of medicinal natural products.</title>
        <authorList>
            <person name="Kim T."/>
        </authorList>
    </citation>
    <scope>NUCLEOTIDE SEQUENCE [LARGE SCALE GENOMIC DNA]</scope>
    <source>
        <strain evidence="1">TK-2024</strain>
        <tissue evidence="1">Old leaves</tissue>
    </source>
</reference>
<evidence type="ECO:0000313" key="2">
    <source>
        <dbReference type="Proteomes" id="UP001396334"/>
    </source>
</evidence>
<organism evidence="1 2">
    <name type="scientific">Hibiscus sabdariffa</name>
    <name type="common">roselle</name>
    <dbReference type="NCBI Taxonomy" id="183260"/>
    <lineage>
        <taxon>Eukaryota</taxon>
        <taxon>Viridiplantae</taxon>
        <taxon>Streptophyta</taxon>
        <taxon>Embryophyta</taxon>
        <taxon>Tracheophyta</taxon>
        <taxon>Spermatophyta</taxon>
        <taxon>Magnoliopsida</taxon>
        <taxon>eudicotyledons</taxon>
        <taxon>Gunneridae</taxon>
        <taxon>Pentapetalae</taxon>
        <taxon>rosids</taxon>
        <taxon>malvids</taxon>
        <taxon>Malvales</taxon>
        <taxon>Malvaceae</taxon>
        <taxon>Malvoideae</taxon>
        <taxon>Hibiscus</taxon>
    </lineage>
</organism>
<protein>
    <submittedName>
        <fullName evidence="1">Uncharacterized protein</fullName>
    </submittedName>
</protein>
<dbReference type="EMBL" id="JBBPBN010000020">
    <property type="protein sequence ID" value="KAK9016349.1"/>
    <property type="molecule type" value="Genomic_DNA"/>
</dbReference>
<dbReference type="Proteomes" id="UP001396334">
    <property type="component" value="Unassembled WGS sequence"/>
</dbReference>
<proteinExistence type="predicted"/>
<sequence>MKYNGKQWEKRKGVIGFEANMNAFSLISKTPIRSPHSSGRNRFNKMGFTVKEDYLRQGSFYLASERI</sequence>
<accession>A0ABR2RU01</accession>
<comment type="caution">
    <text evidence="1">The sequence shown here is derived from an EMBL/GenBank/DDBJ whole genome shotgun (WGS) entry which is preliminary data.</text>
</comment>
<gene>
    <name evidence="1" type="ORF">V6N11_078850</name>
</gene>